<keyword evidence="8" id="KW-0902">Two-component regulatory system</keyword>
<dbReference type="AlphaFoldDB" id="A0A3G9IWI9"/>
<dbReference type="SUPFAM" id="SSF55874">
    <property type="entry name" value="ATPase domain of HSP90 chaperone/DNA topoisomerase II/histidine kinase"/>
    <property type="match status" value="1"/>
</dbReference>
<dbReference type="InterPro" id="IPR036890">
    <property type="entry name" value="HATPase_C_sf"/>
</dbReference>
<evidence type="ECO:0000256" key="5">
    <source>
        <dbReference type="ARBA" id="ARBA00022741"/>
    </source>
</evidence>
<dbReference type="Gene3D" id="1.20.5.1930">
    <property type="match status" value="1"/>
</dbReference>
<dbReference type="InterPro" id="IPR050482">
    <property type="entry name" value="Sensor_HK_TwoCompSys"/>
</dbReference>
<accession>A0A3G9IWI9</accession>
<evidence type="ECO:0000256" key="8">
    <source>
        <dbReference type="ARBA" id="ARBA00023012"/>
    </source>
</evidence>
<sequence>MRSHLWRFVLCLLMSLGAWQSSWSGQWHHHRALFWIDLAAGIGAFVLCGFRRRHPLAIALALAALLSVSALATGPAILAAVSFAARRNFGQIVLLGALMVIASQAYADTQTIDGHHGLFVSTSSGNQKESPNQPVVLEILGNVIFCAGALGWGMYLGSRRELLWTLRARVASAEAEHELRESNARVTERSRIAREMHDVLAHRISQVSMHAGAMAFRDDLTAEQLRSGIALIQSQANHALDELRSVLGVLRDPETGAPADAPQPTYRDIAALVDDAVSSGMSIECVDEVTRSSDVPDSVGRTVYRIVQEGLTNARKHAPRAVVRVVLTGSRADGVSVEIRNALGFATVSAAPGSGLGLVGLAERAALSGGRLTHRREADAFVLTAWIPWET</sequence>
<keyword evidence="6 11" id="KW-0418">Kinase</keyword>
<dbReference type="PANTHER" id="PTHR24421:SF10">
    <property type="entry name" value="NITRATE_NITRITE SENSOR PROTEIN NARQ"/>
    <property type="match status" value="1"/>
</dbReference>
<keyword evidence="3" id="KW-0597">Phosphoprotein</keyword>
<protein>
    <recommendedName>
        <fullName evidence="2">histidine kinase</fullName>
        <ecNumber evidence="2">2.7.13.3</ecNumber>
    </recommendedName>
</protein>
<dbReference type="Proteomes" id="UP000271573">
    <property type="component" value="Chromosome"/>
</dbReference>
<feature type="transmembrane region" description="Helical" evidence="9">
    <location>
        <begin position="57"/>
        <end position="85"/>
    </location>
</feature>
<dbReference type="EC" id="2.7.13.3" evidence="2"/>
<feature type="domain" description="Signal transduction histidine kinase subgroup 3 dimerisation and phosphoacceptor" evidence="10">
    <location>
        <begin position="188"/>
        <end position="253"/>
    </location>
</feature>
<evidence type="ECO:0000256" key="1">
    <source>
        <dbReference type="ARBA" id="ARBA00000085"/>
    </source>
</evidence>
<feature type="transmembrane region" description="Helical" evidence="9">
    <location>
        <begin position="34"/>
        <end position="50"/>
    </location>
</feature>
<keyword evidence="12" id="KW-1185">Reference proteome</keyword>
<proteinExistence type="predicted"/>
<dbReference type="GO" id="GO:0005524">
    <property type="term" value="F:ATP binding"/>
    <property type="evidence" value="ECO:0007669"/>
    <property type="project" value="UniProtKB-KW"/>
</dbReference>
<evidence type="ECO:0000256" key="3">
    <source>
        <dbReference type="ARBA" id="ARBA00022553"/>
    </source>
</evidence>
<evidence type="ECO:0000256" key="9">
    <source>
        <dbReference type="SAM" id="Phobius"/>
    </source>
</evidence>
<reference evidence="11 12" key="1">
    <citation type="submission" date="2018-11" db="EMBL/GenBank/DDBJ databases">
        <title>Complete genome sequence of Nocardioides baekrokdamisoli strain KCTC 39748.</title>
        <authorList>
            <person name="Kang S.W."/>
            <person name="Lee K.C."/>
            <person name="Kim K.K."/>
            <person name="Kim J.S."/>
            <person name="Kim D.S."/>
            <person name="Ko S.H."/>
            <person name="Yang S.H."/>
            <person name="Shin Y.K."/>
            <person name="Lee J.S."/>
        </authorList>
    </citation>
    <scope>NUCLEOTIDE SEQUENCE [LARGE SCALE GENOMIC DNA]</scope>
    <source>
        <strain evidence="11 12">KCTC 39748</strain>
    </source>
</reference>
<dbReference type="EMBL" id="AP019307">
    <property type="protein sequence ID" value="BBH18061.1"/>
    <property type="molecule type" value="Genomic_DNA"/>
</dbReference>
<keyword evidence="4" id="KW-0808">Transferase</keyword>
<name>A0A3G9IWI9_9ACTN</name>
<dbReference type="CDD" id="cd16917">
    <property type="entry name" value="HATPase_UhpB-NarQ-NarX-like"/>
    <property type="match status" value="1"/>
</dbReference>
<keyword evidence="9" id="KW-0812">Transmembrane</keyword>
<dbReference type="Pfam" id="PF07730">
    <property type="entry name" value="HisKA_3"/>
    <property type="match status" value="1"/>
</dbReference>
<evidence type="ECO:0000259" key="10">
    <source>
        <dbReference type="Pfam" id="PF07730"/>
    </source>
</evidence>
<evidence type="ECO:0000256" key="7">
    <source>
        <dbReference type="ARBA" id="ARBA00022840"/>
    </source>
</evidence>
<keyword evidence="5" id="KW-0547">Nucleotide-binding</keyword>
<evidence type="ECO:0000313" key="12">
    <source>
        <dbReference type="Proteomes" id="UP000271573"/>
    </source>
</evidence>
<evidence type="ECO:0000256" key="6">
    <source>
        <dbReference type="ARBA" id="ARBA00022777"/>
    </source>
</evidence>
<comment type="catalytic activity">
    <reaction evidence="1">
        <text>ATP + protein L-histidine = ADP + protein N-phospho-L-histidine.</text>
        <dbReference type="EC" id="2.7.13.3"/>
    </reaction>
</comment>
<gene>
    <name evidence="11" type="ORF">Back2_23480</name>
</gene>
<feature type="transmembrane region" description="Helical" evidence="9">
    <location>
        <begin position="139"/>
        <end position="157"/>
    </location>
</feature>
<dbReference type="KEGG" id="nbe:Back2_23480"/>
<dbReference type="InterPro" id="IPR011712">
    <property type="entry name" value="Sig_transdc_His_kin_sub3_dim/P"/>
</dbReference>
<evidence type="ECO:0000313" key="11">
    <source>
        <dbReference type="EMBL" id="BBH18061.1"/>
    </source>
</evidence>
<dbReference type="GO" id="GO:0000155">
    <property type="term" value="F:phosphorelay sensor kinase activity"/>
    <property type="evidence" value="ECO:0007669"/>
    <property type="project" value="InterPro"/>
</dbReference>
<organism evidence="11 12">
    <name type="scientific">Nocardioides baekrokdamisoli</name>
    <dbReference type="NCBI Taxonomy" id="1804624"/>
    <lineage>
        <taxon>Bacteria</taxon>
        <taxon>Bacillati</taxon>
        <taxon>Actinomycetota</taxon>
        <taxon>Actinomycetes</taxon>
        <taxon>Propionibacteriales</taxon>
        <taxon>Nocardioidaceae</taxon>
        <taxon>Nocardioides</taxon>
    </lineage>
</organism>
<evidence type="ECO:0000256" key="4">
    <source>
        <dbReference type="ARBA" id="ARBA00022679"/>
    </source>
</evidence>
<dbReference type="PANTHER" id="PTHR24421">
    <property type="entry name" value="NITRATE/NITRITE SENSOR PROTEIN NARX-RELATED"/>
    <property type="match status" value="1"/>
</dbReference>
<dbReference type="Gene3D" id="3.30.565.10">
    <property type="entry name" value="Histidine kinase-like ATPase, C-terminal domain"/>
    <property type="match status" value="1"/>
</dbReference>
<keyword evidence="9" id="KW-1133">Transmembrane helix</keyword>
<dbReference type="GO" id="GO:0016020">
    <property type="term" value="C:membrane"/>
    <property type="evidence" value="ECO:0007669"/>
    <property type="project" value="InterPro"/>
</dbReference>
<dbReference type="GO" id="GO:0046983">
    <property type="term" value="F:protein dimerization activity"/>
    <property type="evidence" value="ECO:0007669"/>
    <property type="project" value="InterPro"/>
</dbReference>
<evidence type="ECO:0000256" key="2">
    <source>
        <dbReference type="ARBA" id="ARBA00012438"/>
    </source>
</evidence>
<keyword evidence="9" id="KW-0472">Membrane</keyword>
<dbReference type="RefSeq" id="WP_231998710.1">
    <property type="nucleotide sequence ID" value="NZ_AP019307.1"/>
</dbReference>
<keyword evidence="7" id="KW-0067">ATP-binding</keyword>